<dbReference type="AlphaFoldDB" id="D8UG05"/>
<keyword evidence="2" id="KW-1185">Reference proteome</keyword>
<evidence type="ECO:0000313" key="1">
    <source>
        <dbReference type="EMBL" id="EFJ41369.1"/>
    </source>
</evidence>
<dbReference type="GeneID" id="9627026"/>
<dbReference type="OrthoDB" id="510209at2759"/>
<dbReference type="RefSeq" id="XP_002957599.1">
    <property type="nucleotide sequence ID" value="XM_002957553.1"/>
</dbReference>
<dbReference type="KEGG" id="vcn:VOLCADRAFT_98685"/>
<name>D8UG05_VOLCA</name>
<accession>D8UG05</accession>
<dbReference type="EMBL" id="GL378396">
    <property type="protein sequence ID" value="EFJ41369.1"/>
    <property type="molecule type" value="Genomic_DNA"/>
</dbReference>
<dbReference type="InParanoid" id="D8UG05"/>
<dbReference type="Proteomes" id="UP000001058">
    <property type="component" value="Unassembled WGS sequence"/>
</dbReference>
<protein>
    <submittedName>
        <fullName evidence="1">Uncharacterized protein</fullName>
    </submittedName>
</protein>
<evidence type="ECO:0000313" key="2">
    <source>
        <dbReference type="Proteomes" id="UP000001058"/>
    </source>
</evidence>
<sequence>MIAELAAGPKTSGMRKRRCGAKLLVTGNVVVPNESEEQKLLRAKGYPYARPETSFLFVRGEVLEFDNDQWQGLNHLPDIVGRCGSLASQFSAERGVDLVGLSREELFWPVLAIGSNAGPEQLRRKYPPQDFPDCVIPVGGWSGKVIQVALEDFDVVYTPYIATYGSCTATLEHSPGTVTSIFITYLTGPLMQRMHATEGGYNLCRLSGLRLHVAPRPGPAPVYTPDKGDSGGLYGGKARANSVAVETVDKQVAALSSFEVRDWVYQYNHKQGCIKLPLEGLAGSPVAIAAIPAKQRIFPAANQVEMLSALKALLGPTDAGSLASGDVVTLVCI</sequence>
<proteinExistence type="predicted"/>
<organism evidence="2">
    <name type="scientific">Volvox carteri f. nagariensis</name>
    <dbReference type="NCBI Taxonomy" id="3068"/>
    <lineage>
        <taxon>Eukaryota</taxon>
        <taxon>Viridiplantae</taxon>
        <taxon>Chlorophyta</taxon>
        <taxon>core chlorophytes</taxon>
        <taxon>Chlorophyceae</taxon>
        <taxon>CS clade</taxon>
        <taxon>Chlamydomonadales</taxon>
        <taxon>Volvocaceae</taxon>
        <taxon>Volvox</taxon>
    </lineage>
</organism>
<reference evidence="1 2" key="1">
    <citation type="journal article" date="2010" name="Science">
        <title>Genomic analysis of organismal complexity in the multicellular green alga Volvox carteri.</title>
        <authorList>
            <person name="Prochnik S.E."/>
            <person name="Umen J."/>
            <person name="Nedelcu A.M."/>
            <person name="Hallmann A."/>
            <person name="Miller S.M."/>
            <person name="Nishii I."/>
            <person name="Ferris P."/>
            <person name="Kuo A."/>
            <person name="Mitros T."/>
            <person name="Fritz-Laylin L.K."/>
            <person name="Hellsten U."/>
            <person name="Chapman J."/>
            <person name="Simakov O."/>
            <person name="Rensing S.A."/>
            <person name="Terry A."/>
            <person name="Pangilinan J."/>
            <person name="Kapitonov V."/>
            <person name="Jurka J."/>
            <person name="Salamov A."/>
            <person name="Shapiro H."/>
            <person name="Schmutz J."/>
            <person name="Grimwood J."/>
            <person name="Lindquist E."/>
            <person name="Lucas S."/>
            <person name="Grigoriev I.V."/>
            <person name="Schmitt R."/>
            <person name="Kirk D."/>
            <person name="Rokhsar D.S."/>
        </authorList>
    </citation>
    <scope>NUCLEOTIDE SEQUENCE [LARGE SCALE GENOMIC DNA]</scope>
    <source>
        <strain evidence="2">f. Nagariensis / Eve</strain>
    </source>
</reference>
<gene>
    <name evidence="1" type="ORF">VOLCADRAFT_98685</name>
</gene>
<dbReference type="eggNOG" id="ENOG502SR6I">
    <property type="taxonomic scope" value="Eukaryota"/>
</dbReference>